<comment type="caution">
    <text evidence="1">The sequence shown here is derived from an EMBL/GenBank/DDBJ whole genome shotgun (WGS) entry which is preliminary data.</text>
</comment>
<dbReference type="Proteomes" id="UP000618943">
    <property type="component" value="Unassembled WGS sequence"/>
</dbReference>
<proteinExistence type="predicted"/>
<sequence>MIILINGAFGVGKTSVSERLHKNLENSIVFDPEEVGFMLRNILPNAIKELEAPSGDFQDFILWRKLFVETARCFKEQYGKTLIVPMTIRNFEYFREITEGLNKIDKEVYHFCLTASKDTIHKRLVERGEVEGNWCFQQTDQCLAAYENNDFSYYINTEDKNLTEITEEIVEKIK</sequence>
<evidence type="ECO:0000313" key="1">
    <source>
        <dbReference type="EMBL" id="MBK3494694.1"/>
    </source>
</evidence>
<dbReference type="RefSeq" id="WP_200748509.1">
    <property type="nucleotide sequence ID" value="NZ_JAEOAH010000006.1"/>
</dbReference>
<accession>A0ABS1H5K1</accession>
<dbReference type="InterPro" id="IPR027417">
    <property type="entry name" value="P-loop_NTPase"/>
</dbReference>
<reference evidence="1 2" key="1">
    <citation type="submission" date="2020-12" db="EMBL/GenBank/DDBJ databases">
        <title>YIM B01967 draft genome.</title>
        <authorList>
            <person name="Yan X."/>
        </authorList>
    </citation>
    <scope>NUCLEOTIDE SEQUENCE [LARGE SCALE GENOMIC DNA]</scope>
    <source>
        <strain evidence="1 2">YIM B01967</strain>
    </source>
</reference>
<organism evidence="1 2">
    <name type="scientific">Viridibacillus soli</name>
    <dbReference type="NCBI Taxonomy" id="2798301"/>
    <lineage>
        <taxon>Bacteria</taxon>
        <taxon>Bacillati</taxon>
        <taxon>Bacillota</taxon>
        <taxon>Bacilli</taxon>
        <taxon>Bacillales</taxon>
        <taxon>Caryophanaceae</taxon>
        <taxon>Viridibacillus</taxon>
    </lineage>
</organism>
<protein>
    <submittedName>
        <fullName evidence="1">AAA family ATPase</fullName>
    </submittedName>
</protein>
<dbReference type="EMBL" id="JAEOAH010000006">
    <property type="protein sequence ID" value="MBK3494694.1"/>
    <property type="molecule type" value="Genomic_DNA"/>
</dbReference>
<keyword evidence="2" id="KW-1185">Reference proteome</keyword>
<dbReference type="Pfam" id="PF13238">
    <property type="entry name" value="AAA_18"/>
    <property type="match status" value="1"/>
</dbReference>
<gene>
    <name evidence="1" type="ORF">JFL43_07450</name>
</gene>
<evidence type="ECO:0000313" key="2">
    <source>
        <dbReference type="Proteomes" id="UP000618943"/>
    </source>
</evidence>
<name>A0ABS1H5K1_9BACL</name>
<dbReference type="Gene3D" id="3.40.50.300">
    <property type="entry name" value="P-loop containing nucleotide triphosphate hydrolases"/>
    <property type="match status" value="1"/>
</dbReference>
<dbReference type="SUPFAM" id="SSF52540">
    <property type="entry name" value="P-loop containing nucleoside triphosphate hydrolases"/>
    <property type="match status" value="1"/>
</dbReference>